<dbReference type="PROSITE" id="PS50980">
    <property type="entry name" value="COA_CT_NTER"/>
    <property type="match status" value="1"/>
</dbReference>
<sequence>MTDMLSRADEIRTRIRDVPAGTWVKCPSCRAGAHRDRLARHQNTCPECGHHYPLNAAERIELLVDEGTFDEVDAGLRPLDPLGFVDSKPYPARVADAVRKTGRQDAARWGTATILGHPVVLCVLDFAFMGGSMGAVVGEKVSRAAEHAKVTSTPLIVCSASGGARMQEGVFSLLQMAKTSAALRRLSDAGIPYVSVLCDPVYGGVSASFASLGDIIVAERGARAGFAGPTVIEQTIRQKLPRASRPPSSSWRTATSTPSWAAPSCACRWPASSAGTPPAPRLLSTATRRLSTTRR</sequence>
<comment type="caution">
    <text evidence="16">The sequence shown here is derived from an EMBL/GenBank/DDBJ whole genome shotgun (WGS) entry which is preliminary data.</text>
</comment>
<dbReference type="InterPro" id="IPR034733">
    <property type="entry name" value="AcCoA_carboxyl_beta"/>
</dbReference>
<evidence type="ECO:0000259" key="15">
    <source>
        <dbReference type="PROSITE" id="PS50980"/>
    </source>
</evidence>
<proteinExistence type="inferred from homology"/>
<evidence type="ECO:0000256" key="2">
    <source>
        <dbReference type="ARBA" id="ARBA00022516"/>
    </source>
</evidence>
<keyword evidence="6 13" id="KW-0863">Zinc-finger</keyword>
<feature type="compositionally biased region" description="Low complexity" evidence="14">
    <location>
        <begin position="281"/>
        <end position="295"/>
    </location>
</feature>
<evidence type="ECO:0000256" key="12">
    <source>
        <dbReference type="ARBA" id="ARBA00025280"/>
    </source>
</evidence>
<feature type="region of interest" description="Disordered" evidence="14">
    <location>
        <begin position="238"/>
        <end position="295"/>
    </location>
</feature>
<feature type="zinc finger region" description="C4-type" evidence="13">
    <location>
        <begin position="26"/>
        <end position="48"/>
    </location>
</feature>
<dbReference type="EC" id="2.1.3.15" evidence="13"/>
<evidence type="ECO:0000256" key="13">
    <source>
        <dbReference type="HAMAP-Rule" id="MF_01395"/>
    </source>
</evidence>
<evidence type="ECO:0000256" key="11">
    <source>
        <dbReference type="ARBA" id="ARBA00023160"/>
    </source>
</evidence>
<comment type="cofactor">
    <cofactor evidence="13">
        <name>Zn(2+)</name>
        <dbReference type="ChEBI" id="CHEBI:29105"/>
    </cofactor>
    <text evidence="13">Binds 1 zinc ion per subunit.</text>
</comment>
<dbReference type="EMBL" id="JBHTEY010000004">
    <property type="protein sequence ID" value="MFC7617736.1"/>
    <property type="molecule type" value="Genomic_DNA"/>
</dbReference>
<dbReference type="PRINTS" id="PR01070">
    <property type="entry name" value="ACCCTRFRASEB"/>
</dbReference>
<keyword evidence="7 13" id="KW-0276">Fatty acid metabolism</keyword>
<dbReference type="SUPFAM" id="SSF52096">
    <property type="entry name" value="ClpP/crotonase"/>
    <property type="match status" value="1"/>
</dbReference>
<dbReference type="GO" id="GO:0016740">
    <property type="term" value="F:transferase activity"/>
    <property type="evidence" value="ECO:0007669"/>
    <property type="project" value="UniProtKB-KW"/>
</dbReference>
<dbReference type="Pfam" id="PF17848">
    <property type="entry name" value="Zn_ribbon_ACC"/>
    <property type="match status" value="1"/>
</dbReference>
<dbReference type="InterPro" id="IPR000438">
    <property type="entry name" value="Acetyl_CoA_COase_Trfase_b_su"/>
</dbReference>
<accession>A0ABW2TYB3</accession>
<dbReference type="PANTHER" id="PTHR42995">
    <property type="entry name" value="ACETYL-COENZYME A CARBOXYLASE CARBOXYL TRANSFERASE SUBUNIT BETA, CHLOROPLASTIC"/>
    <property type="match status" value="1"/>
</dbReference>
<feature type="binding site" evidence="13">
    <location>
        <position position="29"/>
    </location>
    <ligand>
        <name>Zn(2+)</name>
        <dbReference type="ChEBI" id="CHEBI:29105"/>
    </ligand>
</feature>
<protein>
    <recommendedName>
        <fullName evidence="13">Acetyl-coenzyme A carboxylase carboxyl transferase subunit beta</fullName>
        <shortName evidence="13">ACCase subunit beta</shortName>
        <shortName evidence="13">Acetyl-CoA carboxylase carboxyltransferase subunit beta</shortName>
        <ecNumber evidence="13">2.1.3.15</ecNumber>
    </recommendedName>
</protein>
<comment type="function">
    <text evidence="12 13">Component of the acetyl coenzyme A carboxylase (ACC) complex. Biotin carboxylase (BC) catalyzes the carboxylation of biotin on its carrier protein (BCCP) and then the CO(2) group is transferred by the transcarboxylase to acetyl-CoA to form malonyl-CoA.</text>
</comment>
<keyword evidence="8 13" id="KW-0862">Zinc</keyword>
<dbReference type="HAMAP" id="MF_01395">
    <property type="entry name" value="AcetylCoA_CT_beta"/>
    <property type="match status" value="1"/>
</dbReference>
<keyword evidence="2 13" id="KW-0444">Lipid biosynthesis</keyword>
<organism evidence="16 17">
    <name type="scientific">Actinokineospora soli</name>
    <dbReference type="NCBI Taxonomy" id="1048753"/>
    <lineage>
        <taxon>Bacteria</taxon>
        <taxon>Bacillati</taxon>
        <taxon>Actinomycetota</taxon>
        <taxon>Actinomycetes</taxon>
        <taxon>Pseudonocardiales</taxon>
        <taxon>Pseudonocardiaceae</taxon>
        <taxon>Actinokineospora</taxon>
    </lineage>
</organism>
<dbReference type="Gene3D" id="3.90.226.10">
    <property type="entry name" value="2-enoyl-CoA Hydratase, Chain A, domain 1"/>
    <property type="match status" value="1"/>
</dbReference>
<keyword evidence="17" id="KW-1185">Reference proteome</keyword>
<dbReference type="InterPro" id="IPR029045">
    <property type="entry name" value="ClpP/crotonase-like_dom_sf"/>
</dbReference>
<keyword evidence="4 13" id="KW-0479">Metal-binding</keyword>
<dbReference type="PANTHER" id="PTHR42995:SF5">
    <property type="entry name" value="ACETYL-COENZYME A CARBOXYLASE CARBOXYL TRANSFERASE SUBUNIT BETA, CHLOROPLASTIC"/>
    <property type="match status" value="1"/>
</dbReference>
<evidence type="ECO:0000256" key="14">
    <source>
        <dbReference type="SAM" id="MobiDB-lite"/>
    </source>
</evidence>
<feature type="binding site" evidence="13">
    <location>
        <position position="45"/>
    </location>
    <ligand>
        <name>Zn(2+)</name>
        <dbReference type="ChEBI" id="CHEBI:29105"/>
    </ligand>
</feature>
<evidence type="ECO:0000256" key="3">
    <source>
        <dbReference type="ARBA" id="ARBA00022679"/>
    </source>
</evidence>
<keyword evidence="9 13" id="KW-0067">ATP-binding</keyword>
<keyword evidence="5 13" id="KW-0547">Nucleotide-binding</keyword>
<evidence type="ECO:0000256" key="6">
    <source>
        <dbReference type="ARBA" id="ARBA00022771"/>
    </source>
</evidence>
<keyword evidence="3 13" id="KW-0808">Transferase</keyword>
<evidence type="ECO:0000256" key="5">
    <source>
        <dbReference type="ARBA" id="ARBA00022741"/>
    </source>
</evidence>
<dbReference type="Proteomes" id="UP001596512">
    <property type="component" value="Unassembled WGS sequence"/>
</dbReference>
<keyword evidence="10 13" id="KW-0443">Lipid metabolism</keyword>
<evidence type="ECO:0000256" key="10">
    <source>
        <dbReference type="ARBA" id="ARBA00023098"/>
    </source>
</evidence>
<evidence type="ECO:0000256" key="7">
    <source>
        <dbReference type="ARBA" id="ARBA00022832"/>
    </source>
</evidence>
<feature type="binding site" evidence="13">
    <location>
        <position position="48"/>
    </location>
    <ligand>
        <name>Zn(2+)</name>
        <dbReference type="ChEBI" id="CHEBI:29105"/>
    </ligand>
</feature>
<keyword evidence="13" id="KW-0963">Cytoplasm</keyword>
<dbReference type="InterPro" id="IPR011762">
    <property type="entry name" value="COA_CT_N"/>
</dbReference>
<evidence type="ECO:0000256" key="1">
    <source>
        <dbReference type="ARBA" id="ARBA00004496"/>
    </source>
</evidence>
<feature type="domain" description="CoA carboxyltransferase N-terminal" evidence="15">
    <location>
        <begin position="22"/>
        <end position="241"/>
    </location>
</feature>
<dbReference type="InterPro" id="IPR041010">
    <property type="entry name" value="Znf-ACC"/>
</dbReference>
<feature type="binding site" evidence="13">
    <location>
        <position position="26"/>
    </location>
    <ligand>
        <name>Zn(2+)</name>
        <dbReference type="ChEBI" id="CHEBI:29105"/>
    </ligand>
</feature>
<evidence type="ECO:0000256" key="8">
    <source>
        <dbReference type="ARBA" id="ARBA00022833"/>
    </source>
</evidence>
<evidence type="ECO:0000256" key="9">
    <source>
        <dbReference type="ARBA" id="ARBA00022840"/>
    </source>
</evidence>
<comment type="subcellular location">
    <subcellularLocation>
        <location evidence="1 13">Cytoplasm</location>
    </subcellularLocation>
</comment>
<reference evidence="17" key="1">
    <citation type="journal article" date="2019" name="Int. J. Syst. Evol. Microbiol.">
        <title>The Global Catalogue of Microorganisms (GCM) 10K type strain sequencing project: providing services to taxonomists for standard genome sequencing and annotation.</title>
        <authorList>
            <consortium name="The Broad Institute Genomics Platform"/>
            <consortium name="The Broad Institute Genome Sequencing Center for Infectious Disease"/>
            <person name="Wu L."/>
            <person name="Ma J."/>
        </authorList>
    </citation>
    <scope>NUCLEOTIDE SEQUENCE [LARGE SCALE GENOMIC DNA]</scope>
    <source>
        <strain evidence="17">JCM 17695</strain>
    </source>
</reference>
<keyword evidence="11 13" id="KW-0275">Fatty acid biosynthesis</keyword>
<comment type="catalytic activity">
    <reaction evidence="13">
        <text>N(6)-carboxybiotinyl-L-lysyl-[protein] + acetyl-CoA = N(6)-biotinyl-L-lysyl-[protein] + malonyl-CoA</text>
        <dbReference type="Rhea" id="RHEA:54728"/>
        <dbReference type="Rhea" id="RHEA-COMP:10505"/>
        <dbReference type="Rhea" id="RHEA-COMP:10506"/>
        <dbReference type="ChEBI" id="CHEBI:57288"/>
        <dbReference type="ChEBI" id="CHEBI:57384"/>
        <dbReference type="ChEBI" id="CHEBI:83144"/>
        <dbReference type="ChEBI" id="CHEBI:83145"/>
        <dbReference type="EC" id="2.1.3.15"/>
    </reaction>
</comment>
<name>A0ABW2TYB3_9PSEU</name>
<comment type="subunit">
    <text evidence="13">Acetyl-CoA carboxylase is a heterohexamer composed of biotin carboxyl carrier protein (AccB), biotin carboxylase (AccC) and two subunits each of ACCase subunit alpha (AccA) and ACCase subunit beta (AccD).</text>
</comment>
<evidence type="ECO:0000256" key="4">
    <source>
        <dbReference type="ARBA" id="ARBA00022723"/>
    </source>
</evidence>
<evidence type="ECO:0000313" key="17">
    <source>
        <dbReference type="Proteomes" id="UP001596512"/>
    </source>
</evidence>
<dbReference type="Pfam" id="PF01039">
    <property type="entry name" value="Carboxyl_trans"/>
    <property type="match status" value="1"/>
</dbReference>
<feature type="compositionally biased region" description="Low complexity" evidence="14">
    <location>
        <begin position="241"/>
        <end position="267"/>
    </location>
</feature>
<comment type="similarity">
    <text evidence="13">Belongs to the AccD/PCCB family.</text>
</comment>
<comment type="pathway">
    <text evidence="13">Lipid metabolism; malonyl-CoA biosynthesis; malonyl-CoA from acetyl-CoA: step 1/1.</text>
</comment>
<gene>
    <name evidence="13" type="primary">accD</name>
    <name evidence="16" type="ORF">ACFQV2_34385</name>
</gene>
<evidence type="ECO:0000313" key="16">
    <source>
        <dbReference type="EMBL" id="MFC7617736.1"/>
    </source>
</evidence>